<keyword evidence="7 14" id="KW-0418">Kinase</keyword>
<keyword evidence="15" id="KW-1185">Reference proteome</keyword>
<dbReference type="InterPro" id="IPR050351">
    <property type="entry name" value="BphY/WalK/GraS-like"/>
</dbReference>
<dbReference type="EMBL" id="AP024169">
    <property type="protein sequence ID" value="BCN28866.1"/>
    <property type="molecule type" value="Genomic_DNA"/>
</dbReference>
<dbReference type="InterPro" id="IPR036890">
    <property type="entry name" value="HATPase_C_sf"/>
</dbReference>
<keyword evidence="5" id="KW-0808">Transferase</keyword>
<evidence type="ECO:0000256" key="12">
    <source>
        <dbReference type="SAM" id="Phobius"/>
    </source>
</evidence>
<evidence type="ECO:0000256" key="5">
    <source>
        <dbReference type="ARBA" id="ARBA00022679"/>
    </source>
</evidence>
<dbReference type="AlphaFoldDB" id="A0A7R7IBK5"/>
<evidence type="ECO:0000313" key="14">
    <source>
        <dbReference type="EMBL" id="BCN28866.1"/>
    </source>
</evidence>
<reference evidence="14 15" key="1">
    <citation type="submission" date="2020-11" db="EMBL/GenBank/DDBJ databases">
        <title>Draft genome sequencing of a Lachnospiraceae strain isolated from anoxic soil subjected to BSD treatment.</title>
        <authorList>
            <person name="Uek A."/>
            <person name="Tonouchi A."/>
        </authorList>
    </citation>
    <scope>NUCLEOTIDE SEQUENCE [LARGE SCALE GENOMIC DNA]</scope>
    <source>
        <strain evidence="14 15">TB5</strain>
    </source>
</reference>
<dbReference type="Gene3D" id="3.30.565.10">
    <property type="entry name" value="Histidine kinase-like ATPase, C-terminal domain"/>
    <property type="match status" value="1"/>
</dbReference>
<dbReference type="GO" id="GO:0005886">
    <property type="term" value="C:plasma membrane"/>
    <property type="evidence" value="ECO:0007669"/>
    <property type="project" value="UniProtKB-SubCell"/>
</dbReference>
<dbReference type="RefSeq" id="WP_271714172.1">
    <property type="nucleotide sequence ID" value="NZ_AP024169.1"/>
</dbReference>
<name>A0A7R7IBK5_9FIRM</name>
<dbReference type="PROSITE" id="PS50109">
    <property type="entry name" value="HIS_KIN"/>
    <property type="match status" value="1"/>
</dbReference>
<evidence type="ECO:0000256" key="8">
    <source>
        <dbReference type="ARBA" id="ARBA00022989"/>
    </source>
</evidence>
<evidence type="ECO:0000256" key="10">
    <source>
        <dbReference type="ARBA" id="ARBA00023136"/>
    </source>
</evidence>
<dbReference type="Pfam" id="PF02518">
    <property type="entry name" value="HATPase_c"/>
    <property type="match status" value="1"/>
</dbReference>
<evidence type="ECO:0000313" key="15">
    <source>
        <dbReference type="Proteomes" id="UP000595897"/>
    </source>
</evidence>
<evidence type="ECO:0000256" key="6">
    <source>
        <dbReference type="ARBA" id="ARBA00022692"/>
    </source>
</evidence>
<sequence>MIIEYLKYRKITIFLYLFVIVFFPFVQYLNNLSMKSVVYSVEIVSFLFFLCGIFDFRDFVKRNHDLVLKKKEVNIYSANLKKPRNLLEQSYNEIIEELYAKTNEAMGKMEGSYREQIDYYTMWVHQIKTPIAAMRLTLQNSRNVNPDALLLEELFKIEQYVEMVLHYLRIESMSSDLELHKIDLDSVLRETIKKYSTIFIHKKLSLQYEALNRSVLSDEKWCTFLIEQILSNALKYTNTGSIKIYLEEVQVSNSSKGSEDRIRHAKAKDSKSSEQLEEKNDQVKLVIEDSGIGIRKEDIERIFEKGFTGYNGRWDKKASGIGLYLCDKVARKIAHKIEIESELSKGTIVKITFPNSQIKVF</sequence>
<dbReference type="SMART" id="SM00387">
    <property type="entry name" value="HATPase_c"/>
    <property type="match status" value="1"/>
</dbReference>
<feature type="region of interest" description="Disordered" evidence="11">
    <location>
        <begin position="257"/>
        <end position="276"/>
    </location>
</feature>
<evidence type="ECO:0000256" key="11">
    <source>
        <dbReference type="SAM" id="MobiDB-lite"/>
    </source>
</evidence>
<evidence type="ECO:0000256" key="1">
    <source>
        <dbReference type="ARBA" id="ARBA00000085"/>
    </source>
</evidence>
<evidence type="ECO:0000256" key="2">
    <source>
        <dbReference type="ARBA" id="ARBA00004651"/>
    </source>
</evidence>
<dbReference type="GO" id="GO:0000155">
    <property type="term" value="F:phosphorelay sensor kinase activity"/>
    <property type="evidence" value="ECO:0007669"/>
    <property type="project" value="TreeGrafter"/>
</dbReference>
<dbReference type="KEGG" id="ahb:bsdtb5_01610"/>
<evidence type="ECO:0000256" key="9">
    <source>
        <dbReference type="ARBA" id="ARBA00023012"/>
    </source>
</evidence>
<keyword evidence="10 12" id="KW-0472">Membrane</keyword>
<proteinExistence type="predicted"/>
<dbReference type="GO" id="GO:0004721">
    <property type="term" value="F:phosphoprotein phosphatase activity"/>
    <property type="evidence" value="ECO:0007669"/>
    <property type="project" value="TreeGrafter"/>
</dbReference>
<dbReference type="EC" id="2.7.13.3" evidence="3"/>
<evidence type="ECO:0000256" key="7">
    <source>
        <dbReference type="ARBA" id="ARBA00022777"/>
    </source>
</evidence>
<comment type="subcellular location">
    <subcellularLocation>
        <location evidence="2">Cell membrane</location>
        <topology evidence="2">Multi-pass membrane protein</topology>
    </subcellularLocation>
</comment>
<keyword evidence="6 12" id="KW-0812">Transmembrane</keyword>
<dbReference type="SUPFAM" id="SSF55874">
    <property type="entry name" value="ATPase domain of HSP90 chaperone/DNA topoisomerase II/histidine kinase"/>
    <property type="match status" value="1"/>
</dbReference>
<keyword evidence="8 12" id="KW-1133">Transmembrane helix</keyword>
<evidence type="ECO:0000256" key="3">
    <source>
        <dbReference type="ARBA" id="ARBA00012438"/>
    </source>
</evidence>
<dbReference type="InterPro" id="IPR003594">
    <property type="entry name" value="HATPase_dom"/>
</dbReference>
<keyword evidence="9" id="KW-0902">Two-component regulatory system</keyword>
<dbReference type="PRINTS" id="PR00344">
    <property type="entry name" value="BCTRLSENSOR"/>
</dbReference>
<feature type="transmembrane region" description="Helical" evidence="12">
    <location>
        <begin position="36"/>
        <end position="56"/>
    </location>
</feature>
<comment type="catalytic activity">
    <reaction evidence="1">
        <text>ATP + protein L-histidine = ADP + protein N-phospho-L-histidine.</text>
        <dbReference type="EC" id="2.7.13.3"/>
    </reaction>
</comment>
<feature type="domain" description="Histidine kinase" evidence="13">
    <location>
        <begin position="122"/>
        <end position="357"/>
    </location>
</feature>
<protein>
    <recommendedName>
        <fullName evidence="3">histidine kinase</fullName>
        <ecNumber evidence="3">2.7.13.3</ecNumber>
    </recommendedName>
</protein>
<organism evidence="14 15">
    <name type="scientific">Anaeromicropila herbilytica</name>
    <dbReference type="NCBI Taxonomy" id="2785025"/>
    <lineage>
        <taxon>Bacteria</taxon>
        <taxon>Bacillati</taxon>
        <taxon>Bacillota</taxon>
        <taxon>Clostridia</taxon>
        <taxon>Lachnospirales</taxon>
        <taxon>Lachnospiraceae</taxon>
        <taxon>Anaeromicropila</taxon>
    </lineage>
</organism>
<evidence type="ECO:0000259" key="13">
    <source>
        <dbReference type="PROSITE" id="PS50109"/>
    </source>
</evidence>
<accession>A0A7R7IBK5</accession>
<evidence type="ECO:0000256" key="4">
    <source>
        <dbReference type="ARBA" id="ARBA00022475"/>
    </source>
</evidence>
<dbReference type="InterPro" id="IPR005467">
    <property type="entry name" value="His_kinase_dom"/>
</dbReference>
<feature type="transmembrane region" description="Helical" evidence="12">
    <location>
        <begin position="12"/>
        <end position="30"/>
    </location>
</feature>
<gene>
    <name evidence="14" type="ORF">bsdtb5_01610</name>
</gene>
<keyword evidence="4" id="KW-1003">Cell membrane</keyword>
<dbReference type="PANTHER" id="PTHR45453:SF2">
    <property type="entry name" value="HISTIDINE KINASE"/>
    <property type="match status" value="1"/>
</dbReference>
<dbReference type="GO" id="GO:0016036">
    <property type="term" value="P:cellular response to phosphate starvation"/>
    <property type="evidence" value="ECO:0007669"/>
    <property type="project" value="TreeGrafter"/>
</dbReference>
<dbReference type="PANTHER" id="PTHR45453">
    <property type="entry name" value="PHOSPHATE REGULON SENSOR PROTEIN PHOR"/>
    <property type="match status" value="1"/>
</dbReference>
<dbReference type="Proteomes" id="UP000595897">
    <property type="component" value="Chromosome"/>
</dbReference>
<dbReference type="InterPro" id="IPR004358">
    <property type="entry name" value="Sig_transdc_His_kin-like_C"/>
</dbReference>